<evidence type="ECO:0000313" key="9">
    <source>
        <dbReference type="EMBL" id="GII03342.1"/>
    </source>
</evidence>
<dbReference type="RefSeq" id="WP_203877628.1">
    <property type="nucleotide sequence ID" value="NZ_BOOK01000038.1"/>
</dbReference>
<evidence type="ECO:0000256" key="4">
    <source>
        <dbReference type="ARBA" id="ARBA00023163"/>
    </source>
</evidence>
<evidence type="ECO:0000259" key="8">
    <source>
        <dbReference type="Pfam" id="PF20239"/>
    </source>
</evidence>
<dbReference type="Gene3D" id="1.10.10.10">
    <property type="entry name" value="Winged helix-like DNA-binding domain superfamily/Winged helix DNA-binding domain"/>
    <property type="match status" value="1"/>
</dbReference>
<feature type="domain" description="DUF6596" evidence="8">
    <location>
        <begin position="201"/>
        <end position="301"/>
    </location>
</feature>
<dbReference type="Pfam" id="PF08281">
    <property type="entry name" value="Sigma70_r4_2"/>
    <property type="match status" value="1"/>
</dbReference>
<evidence type="ECO:0000256" key="1">
    <source>
        <dbReference type="ARBA" id="ARBA00010641"/>
    </source>
</evidence>
<comment type="caution">
    <text evidence="9">The sequence shown here is derived from an EMBL/GenBank/DDBJ whole genome shotgun (WGS) entry which is preliminary data.</text>
</comment>
<dbReference type="InterPro" id="IPR013324">
    <property type="entry name" value="RNA_pol_sigma_r3/r4-like"/>
</dbReference>
<feature type="region of interest" description="Disordered" evidence="5">
    <location>
        <begin position="1"/>
        <end position="35"/>
    </location>
</feature>
<dbReference type="SUPFAM" id="SSF88659">
    <property type="entry name" value="Sigma3 and sigma4 domains of RNA polymerase sigma factors"/>
    <property type="match status" value="1"/>
</dbReference>
<feature type="domain" description="RNA polymerase sigma-70 region 2" evidence="6">
    <location>
        <begin position="41"/>
        <end position="102"/>
    </location>
</feature>
<keyword evidence="10" id="KW-1185">Reference proteome</keyword>
<dbReference type="InterPro" id="IPR007627">
    <property type="entry name" value="RNA_pol_sigma70_r2"/>
</dbReference>
<dbReference type="InterPro" id="IPR036388">
    <property type="entry name" value="WH-like_DNA-bd_sf"/>
</dbReference>
<dbReference type="GO" id="GO:0016987">
    <property type="term" value="F:sigma factor activity"/>
    <property type="evidence" value="ECO:0007669"/>
    <property type="project" value="UniProtKB-KW"/>
</dbReference>
<feature type="domain" description="RNA polymerase sigma factor 70 region 4 type 2" evidence="7">
    <location>
        <begin position="132"/>
        <end position="183"/>
    </location>
</feature>
<dbReference type="GO" id="GO:0003677">
    <property type="term" value="F:DNA binding"/>
    <property type="evidence" value="ECO:0007669"/>
    <property type="project" value="InterPro"/>
</dbReference>
<dbReference type="InterPro" id="IPR046531">
    <property type="entry name" value="DUF6596"/>
</dbReference>
<dbReference type="Pfam" id="PF20239">
    <property type="entry name" value="DUF6596"/>
    <property type="match status" value="1"/>
</dbReference>
<evidence type="ECO:0000259" key="6">
    <source>
        <dbReference type="Pfam" id="PF04542"/>
    </source>
</evidence>
<accession>A0A8J3T1E6</accession>
<dbReference type="EMBL" id="BOOK01000038">
    <property type="protein sequence ID" value="GII03342.1"/>
    <property type="molecule type" value="Genomic_DNA"/>
</dbReference>
<dbReference type="PANTHER" id="PTHR47756:SF2">
    <property type="entry name" value="BLL6612 PROTEIN"/>
    <property type="match status" value="1"/>
</dbReference>
<evidence type="ECO:0000256" key="2">
    <source>
        <dbReference type="ARBA" id="ARBA00023015"/>
    </source>
</evidence>
<evidence type="ECO:0000256" key="3">
    <source>
        <dbReference type="ARBA" id="ARBA00023082"/>
    </source>
</evidence>
<evidence type="ECO:0000313" key="10">
    <source>
        <dbReference type="Proteomes" id="UP000634476"/>
    </source>
</evidence>
<gene>
    <name evidence="9" type="primary">rpoE_22</name>
    <name evidence="9" type="ORF">Pta02_53500</name>
</gene>
<keyword evidence="3" id="KW-0731">Sigma factor</keyword>
<protein>
    <submittedName>
        <fullName evidence="9">RNA polymerase subunit sigma-24</fullName>
    </submittedName>
</protein>
<reference evidence="9" key="1">
    <citation type="submission" date="2021-01" db="EMBL/GenBank/DDBJ databases">
        <title>Whole genome shotgun sequence of Planobispora takensis NBRC 109077.</title>
        <authorList>
            <person name="Komaki H."/>
            <person name="Tamura T."/>
        </authorList>
    </citation>
    <scope>NUCLEOTIDE SEQUENCE</scope>
    <source>
        <strain evidence="9">NBRC 109077</strain>
    </source>
</reference>
<dbReference type="Proteomes" id="UP000634476">
    <property type="component" value="Unassembled WGS sequence"/>
</dbReference>
<evidence type="ECO:0000256" key="5">
    <source>
        <dbReference type="SAM" id="MobiDB-lite"/>
    </source>
</evidence>
<dbReference type="AlphaFoldDB" id="A0A8J3T1E6"/>
<keyword evidence="4" id="KW-0804">Transcription</keyword>
<proteinExistence type="inferred from homology"/>
<dbReference type="InterPro" id="IPR013249">
    <property type="entry name" value="RNA_pol_sigma70_r4_t2"/>
</dbReference>
<comment type="similarity">
    <text evidence="1">Belongs to the sigma-70 factor family. ECF subfamily.</text>
</comment>
<organism evidence="9 10">
    <name type="scientific">Planobispora takensis</name>
    <dbReference type="NCBI Taxonomy" id="1367882"/>
    <lineage>
        <taxon>Bacteria</taxon>
        <taxon>Bacillati</taxon>
        <taxon>Actinomycetota</taxon>
        <taxon>Actinomycetes</taxon>
        <taxon>Streptosporangiales</taxon>
        <taxon>Streptosporangiaceae</taxon>
        <taxon>Planobispora</taxon>
    </lineage>
</organism>
<dbReference type="Gene3D" id="1.10.1740.10">
    <property type="match status" value="1"/>
</dbReference>
<dbReference type="InterPro" id="IPR013325">
    <property type="entry name" value="RNA_pol_sigma_r2"/>
</dbReference>
<dbReference type="PANTHER" id="PTHR47756">
    <property type="entry name" value="BLL6612 PROTEIN-RELATED"/>
    <property type="match status" value="1"/>
</dbReference>
<dbReference type="Pfam" id="PF04542">
    <property type="entry name" value="Sigma70_r2"/>
    <property type="match status" value="1"/>
</dbReference>
<dbReference type="SUPFAM" id="SSF88946">
    <property type="entry name" value="Sigma2 domain of RNA polymerase sigma factors"/>
    <property type="match status" value="1"/>
</dbReference>
<sequence length="443" mass="47110">MAQDAVPEGTAGVITTGSDGLNGAAGGPEGTAGATAAERAYREHWARLLALLTAELRDLDLAEESLQDAFAAAVAAWPPEPASPPAWLLTAARRRAMDRLRHGAVMARKLPLLIVDEPEPSPAIPDERLRLIFVCCHPALSMDARVALTLRCAGGLTTREIARMFLVPEATMAARITRAKKKIAQAGIPYRVPSGAELAGRRDGVLAVIYLIFTEGYAATGGDRLIREELAAEAIALGRMIRELLPAEAEVDGLLALMLLHHARCEARLGPAGELIRLSEQDRSRWRREEIAEAVALLRETAPHGPPGPYLLQAAIAVEHAAAARAEDTDWPAIARLYGGLEQITGSAVVRLNRAVAVAEAEGPEAGLELLEGLDGALGRHHLLHATRAELLRRLGRDRQALEAYGRALEAVGTDPERAFLLSRRADLSASATGPGTGAGSPH</sequence>
<name>A0A8J3T1E6_9ACTN</name>
<evidence type="ECO:0000259" key="7">
    <source>
        <dbReference type="Pfam" id="PF08281"/>
    </source>
</evidence>
<dbReference type="GO" id="GO:0006352">
    <property type="term" value="P:DNA-templated transcription initiation"/>
    <property type="evidence" value="ECO:0007669"/>
    <property type="project" value="InterPro"/>
</dbReference>
<keyword evidence="2" id="KW-0805">Transcription regulation</keyword>